<dbReference type="EMBL" id="AP015043">
    <property type="protein sequence ID" value="BAU00563.1"/>
    <property type="molecule type" value="Genomic_DNA"/>
</dbReference>
<evidence type="ECO:0000313" key="3">
    <source>
        <dbReference type="EMBL" id="BAU03618.1"/>
    </source>
</evidence>
<evidence type="ECO:0000313" key="2">
    <source>
        <dbReference type="EMBL" id="BAU00563.1"/>
    </source>
</evidence>
<dbReference type="Proteomes" id="UP000291084">
    <property type="component" value="Chromosome 10"/>
</dbReference>
<dbReference type="GO" id="GO:0003723">
    <property type="term" value="F:RNA binding"/>
    <property type="evidence" value="ECO:0007669"/>
    <property type="project" value="InterPro"/>
</dbReference>
<sequence length="121" mass="14097">MLPRHVQTLSDLLERVKLVRFSKLRGIHGHFCLWYSTLSTCNEMPKKLNKFERKPLVTSFNELKREAILKKKERQKVHETILQPPENGMLVKNLIPVAHEVFAARCELLSCVSRLVNYTAI</sequence>
<organism evidence="2 4">
    <name type="scientific">Vigna angularis var. angularis</name>
    <dbReference type="NCBI Taxonomy" id="157739"/>
    <lineage>
        <taxon>Eukaryota</taxon>
        <taxon>Viridiplantae</taxon>
        <taxon>Streptophyta</taxon>
        <taxon>Embryophyta</taxon>
        <taxon>Tracheophyta</taxon>
        <taxon>Spermatophyta</taxon>
        <taxon>Magnoliopsida</taxon>
        <taxon>eudicotyledons</taxon>
        <taxon>Gunneridae</taxon>
        <taxon>Pentapetalae</taxon>
        <taxon>rosids</taxon>
        <taxon>fabids</taxon>
        <taxon>Fabales</taxon>
        <taxon>Fabaceae</taxon>
        <taxon>Papilionoideae</taxon>
        <taxon>50 kb inversion clade</taxon>
        <taxon>NPAAA clade</taxon>
        <taxon>indigoferoid/millettioid clade</taxon>
        <taxon>Phaseoleae</taxon>
        <taxon>Vigna</taxon>
    </lineage>
</organism>
<feature type="domain" description="APO" evidence="1">
    <location>
        <begin position="42"/>
        <end position="118"/>
    </location>
</feature>
<evidence type="ECO:0000313" key="4">
    <source>
        <dbReference type="Proteomes" id="UP000291084"/>
    </source>
</evidence>
<dbReference type="InterPro" id="IPR023342">
    <property type="entry name" value="APO_dom"/>
</dbReference>
<reference evidence="2 4" key="1">
    <citation type="journal article" date="2015" name="Sci. Rep.">
        <title>The power of single molecule real-time sequencing technology in the de novo assembly of a eukaryotic genome.</title>
        <authorList>
            <person name="Sakai H."/>
            <person name="Naito K."/>
            <person name="Ogiso-Tanaka E."/>
            <person name="Takahashi Y."/>
            <person name="Iseki K."/>
            <person name="Muto C."/>
            <person name="Satou K."/>
            <person name="Teruya K."/>
            <person name="Shiroma A."/>
            <person name="Shimoji M."/>
            <person name="Hirano T."/>
            <person name="Itoh T."/>
            <person name="Kaga A."/>
            <person name="Tomooka N."/>
        </authorList>
    </citation>
    <scope>NUCLEOTIDE SEQUENCE [LARGE SCALE GENOMIC DNA]</scope>
    <source>
        <strain evidence="4">cv. Shumari</strain>
    </source>
</reference>
<proteinExistence type="predicted"/>
<dbReference type="EMBL" id="AP015877">
    <property type="protein sequence ID" value="BAU03618.1"/>
    <property type="molecule type" value="Genomic_DNA"/>
</dbReference>
<evidence type="ECO:0000259" key="1">
    <source>
        <dbReference type="Pfam" id="PF05634"/>
    </source>
</evidence>
<protein>
    <recommendedName>
        <fullName evidence="1">APO domain-containing protein</fullName>
    </recommendedName>
</protein>
<name>A0A0S3T6M3_PHAAN</name>
<dbReference type="Pfam" id="PF05634">
    <property type="entry name" value="APO_RNA-bind"/>
    <property type="match status" value="1"/>
</dbReference>
<keyword evidence="4" id="KW-1185">Reference proteome</keyword>
<accession>A0A0S3T6M3</accession>
<dbReference type="OrthoDB" id="1926485at2759"/>
<dbReference type="AlphaFoldDB" id="A0A0S3T6M3"/>
<gene>
    <name evidence="2" type="primary">Vigan.10G216900</name>
    <name evidence="3" type="synonym">Vigan.UMG143300</name>
    <name evidence="2" type="ORF">VIGAN_10216900</name>
    <name evidence="3" type="ORF">VIGAN_UM143300</name>
</gene>